<evidence type="ECO:0000313" key="17">
    <source>
        <dbReference type="EMBL" id="MRH09639.1"/>
    </source>
</evidence>
<dbReference type="EMBL" id="QGHT01000011">
    <property type="protein sequence ID" value="PWT42472.1"/>
    <property type="molecule type" value="Genomic_DNA"/>
</dbReference>
<dbReference type="Proteomes" id="UP000244083">
    <property type="component" value="Unassembled WGS sequence"/>
</dbReference>
<dbReference type="EMBL" id="MKQH01000014">
    <property type="protein sequence ID" value="OJI10454.1"/>
    <property type="molecule type" value="Genomic_DNA"/>
</dbReference>
<dbReference type="Proteomes" id="UP000316394">
    <property type="component" value="Chromosome"/>
</dbReference>
<dbReference type="Proteomes" id="UP000095141">
    <property type="component" value="Unassembled WGS sequence"/>
</dbReference>
<dbReference type="Proteomes" id="UP000189795">
    <property type="component" value="Unassembled WGS sequence"/>
</dbReference>
<evidence type="ECO:0000313" key="57">
    <source>
        <dbReference type="Proteomes" id="UP000441557"/>
    </source>
</evidence>
<dbReference type="Proteomes" id="UP000441557">
    <property type="component" value="Unassembled WGS sequence"/>
</dbReference>
<evidence type="ECO:0000313" key="25">
    <source>
        <dbReference type="EMBL" id="OUN49898.1"/>
    </source>
</evidence>
<dbReference type="Proteomes" id="UP000470878">
    <property type="component" value="Unassembled WGS sequence"/>
</dbReference>
<evidence type="ECO:0000313" key="29">
    <source>
        <dbReference type="EMBL" id="PTM30720.1"/>
    </source>
</evidence>
<evidence type="ECO:0000313" key="63">
    <source>
        <dbReference type="Proteomes" id="UP000587270"/>
    </source>
</evidence>
<reference evidence="37" key="22">
    <citation type="journal article" date="2019" name="Cell Metab.">
        <title>Nutrient sensing in CD11c cells alters the gut microbiome to regulate food intake and body mass.</title>
        <authorList>
            <person name="Chagwedera N.D."/>
            <person name="Ang Q.Y."/>
            <person name="Bisanz J.E."/>
            <person name="Leong Y.A."/>
            <person name="Ganeshan K."/>
            <person name="Cai J."/>
            <person name="Patterson A.D."/>
            <person name="Turnbaugh P.J."/>
            <person name="Chawla A."/>
        </authorList>
    </citation>
    <scope>NUCLEOTIDE SEQUENCE</scope>
    <source>
        <strain evidence="37">I8-5</strain>
    </source>
</reference>
<dbReference type="Proteomes" id="UP000460207">
    <property type="component" value="Unassembled WGS sequence"/>
</dbReference>
<dbReference type="EMBL" id="LN887587">
    <property type="protein sequence ID" value="CUR40978.1"/>
    <property type="molecule type" value="Genomic_DNA"/>
</dbReference>
<dbReference type="EMBL" id="CP059275">
    <property type="protein sequence ID" value="QLQ61125.1"/>
    <property type="molecule type" value="Genomic_DNA"/>
</dbReference>
<evidence type="ECO:0000313" key="40">
    <source>
        <dbReference type="Proteomes" id="UP000184174"/>
    </source>
</evidence>
<evidence type="ECO:0000313" key="58">
    <source>
        <dbReference type="Proteomes" id="UP000452188"/>
    </source>
</evidence>
<evidence type="ECO:0000313" key="48">
    <source>
        <dbReference type="Proteomes" id="UP000235484"/>
    </source>
</evidence>
<dbReference type="EMBL" id="QAZN01000002">
    <property type="protein sequence ID" value="PTV04987.1"/>
    <property type="molecule type" value="Genomic_DNA"/>
</dbReference>
<evidence type="ECO:0000313" key="16">
    <source>
        <dbReference type="EMBL" id="MRG89357.1"/>
    </source>
</evidence>
<dbReference type="Proteomes" id="UP001217945">
    <property type="component" value="Unassembled WGS sequence"/>
</dbReference>
<dbReference type="EMBL" id="MIMU01000088">
    <property type="protein sequence ID" value="OTA84919.1"/>
    <property type="molecule type" value="Genomic_DNA"/>
</dbReference>
<evidence type="ECO:0000313" key="32">
    <source>
        <dbReference type="EMBL" id="PWT42472.1"/>
    </source>
</evidence>
<evidence type="ECO:0000313" key="60">
    <source>
        <dbReference type="Proteomes" id="UP000470878"/>
    </source>
</evidence>
<dbReference type="FunFam" id="1.10.287.3980:FF:000001">
    <property type="entry name" value="Mitochondrial ribosomal protein L34"/>
    <property type="match status" value="1"/>
</dbReference>
<evidence type="ECO:0000313" key="13">
    <source>
        <dbReference type="EMBL" id="MRG69340.1"/>
    </source>
</evidence>
<keyword evidence="2 5" id="KW-0689">Ribosomal protein</keyword>
<dbReference type="Proteomes" id="UP000194219">
    <property type="component" value="Unassembled WGS sequence"/>
</dbReference>
<protein>
    <recommendedName>
        <fullName evidence="4 5">Large ribosomal subunit protein bL34</fullName>
    </recommendedName>
</protein>
<dbReference type="Proteomes" id="UP000235484">
    <property type="component" value="Unassembled WGS sequence"/>
</dbReference>
<dbReference type="Proteomes" id="UP000245980">
    <property type="component" value="Unassembled WGS sequence"/>
</dbReference>
<dbReference type="EMBL" id="JAOTNP010000039">
    <property type="protein sequence ID" value="MDV8947148.1"/>
    <property type="molecule type" value="Genomic_DNA"/>
</dbReference>
<dbReference type="Proteomes" id="UP000297521">
    <property type="component" value="Unassembled WGS sequence"/>
</dbReference>
<dbReference type="SMR" id="A0A073JMT1"/>
<dbReference type="EMBL" id="QGHS01000017">
    <property type="protein sequence ID" value="PWT48566.1"/>
    <property type="molecule type" value="Genomic_DNA"/>
</dbReference>
<dbReference type="GO" id="GO:0003735">
    <property type="term" value="F:structural constituent of ribosome"/>
    <property type="evidence" value="ECO:0007669"/>
    <property type="project" value="InterPro"/>
</dbReference>
<reference evidence="19 63" key="26">
    <citation type="submission" date="2020-04" db="EMBL/GenBank/DDBJ databases">
        <authorList>
            <person name="Hitch T.C.A."/>
            <person name="Wylensek D."/>
            <person name="Clavel T."/>
        </authorList>
    </citation>
    <scope>NUCLEOTIDE SEQUENCE [LARGE SCALE GENOMIC DNA]</scope>
    <source>
        <strain evidence="19 63">WCA-386-APC-4I</strain>
    </source>
</reference>
<dbReference type="Proteomes" id="UP000195868">
    <property type="component" value="Unassembled WGS sequence"/>
</dbReference>
<reference evidence="52 53" key="14">
    <citation type="journal article" date="2018" name="Front. Microbiol.">
        <title>Comparative Genomics of the Herbivore Gut Symbiont Lactobacillus reuteri Reveals Genetic Diversity and Lifestyle Adaptation.</title>
        <authorList>
            <person name="Zhao J."/>
        </authorList>
    </citation>
    <scope>NUCLEOTIDE SEQUENCE [LARGE SCALE GENOMIC DNA]</scope>
    <source>
        <strain evidence="32 53">LR10</strain>
        <strain evidence="33 52">LR12</strain>
        <strain evidence="31">LR9</strain>
    </source>
</reference>
<reference evidence="10" key="28">
    <citation type="submission" date="2021-10" db="EMBL/GenBank/DDBJ databases">
        <title>Evolutionary history and lifestyle of the vertebrate symbiont Limosilactobacillus reuteri.</title>
        <authorList>
            <person name="Zheng J."/>
            <person name="Li F."/>
            <person name="Gaenzle M."/>
            <person name="Walter J."/>
        </authorList>
    </citation>
    <scope>NUCLEOTIDE SEQUENCE</scope>
    <source>
        <strain evidence="10">GQ_1_3_1</strain>
    </source>
</reference>
<dbReference type="OrthoDB" id="9804164at2"/>
<evidence type="ECO:0000313" key="34">
    <source>
        <dbReference type="EMBL" id="QDR73496.1"/>
    </source>
</evidence>
<reference evidence="44" key="9">
    <citation type="submission" date="2017-04" db="EMBL/GenBank/DDBJ databases">
        <title>Function of individual gut microbiota members based on whole genome sequencing of pure cultures obtained from chicken caecum.</title>
        <authorList>
            <person name="Medvecky M."/>
            <person name="Cejkova D."/>
            <person name="Polansky O."/>
            <person name="Karasova D."/>
            <person name="Kubasova T."/>
            <person name="Cizek A."/>
            <person name="Rychlik I."/>
        </authorList>
    </citation>
    <scope>NUCLEOTIDE SEQUENCE [LARGE SCALE GENOMIC DNA]</scope>
    <source>
        <strain evidence="44">An71</strain>
    </source>
</reference>
<evidence type="ECO:0000313" key="46">
    <source>
        <dbReference type="Proteomes" id="UP000216122"/>
    </source>
</evidence>
<evidence type="ECO:0000313" key="33">
    <source>
        <dbReference type="EMBL" id="PWT48566.1"/>
    </source>
</evidence>
<evidence type="ECO:0000313" key="10">
    <source>
        <dbReference type="EMBL" id="MCC4478481.1"/>
    </source>
</evidence>
<evidence type="ECO:0000313" key="9">
    <source>
        <dbReference type="EMBL" id="KEK15648.1"/>
    </source>
</evidence>
<evidence type="ECO:0000313" key="23">
    <source>
        <dbReference type="EMBL" id="OTA84919.1"/>
    </source>
</evidence>
<reference evidence="12" key="30">
    <citation type="submission" date="2022-08" db="EMBL/GenBank/DDBJ databases">
        <authorList>
            <person name="Huang K."/>
        </authorList>
    </citation>
    <scope>NUCLEOTIDE SEQUENCE</scope>
    <source>
        <strain evidence="12">RGW1</strain>
    </source>
</reference>
<dbReference type="Pfam" id="PF00468">
    <property type="entry name" value="Ribosomal_L34"/>
    <property type="match status" value="1"/>
</dbReference>
<evidence type="ECO:0000313" key="51">
    <source>
        <dbReference type="Proteomes" id="UP000244369"/>
    </source>
</evidence>
<dbReference type="GO" id="GO:1990904">
    <property type="term" value="C:ribonucleoprotein complex"/>
    <property type="evidence" value="ECO:0007669"/>
    <property type="project" value="UniProtKB-KW"/>
</dbReference>
<reference evidence="50" key="19">
    <citation type="submission" date="2018-04" db="EMBL/GenBank/DDBJ databases">
        <title>Draft Genome Sequences of 10 Lactobacillus Species from 22 Commercial Probiotic Products.</title>
        <authorList>
            <person name="Gangiredla J."/>
            <person name="Barnaba T.J."/>
            <person name="Mammel M.K."/>
            <person name="Lacher D.W."/>
            <person name="Elkins C.A."/>
            <person name="Lampel K.A."/>
            <person name="Whitehouse C.A."/>
            <person name="Tartera C."/>
        </authorList>
    </citation>
    <scope>NUCLEOTIDE SEQUENCE [LARGE SCALE GENOMIC DNA]</scope>
    <source>
        <strain evidence="50">DS12_10</strain>
    </source>
</reference>
<evidence type="ECO:0000313" key="56">
    <source>
        <dbReference type="Proteomes" id="UP000430985"/>
    </source>
</evidence>
<evidence type="ECO:0000313" key="7">
    <source>
        <dbReference type="EMBL" id="AWD63523.1"/>
    </source>
</evidence>
<reference evidence="33" key="20">
    <citation type="submission" date="2018-05" db="EMBL/GenBank/DDBJ databases">
        <authorList>
            <person name="Lanie J.A."/>
            <person name="Ng W.-L."/>
            <person name="Kazmierczak K.M."/>
            <person name="Andrzejewski T.M."/>
            <person name="Davidsen T.M."/>
            <person name="Wayne K.J."/>
            <person name="Tettelin H."/>
            <person name="Glass J.I."/>
            <person name="Rusch D."/>
            <person name="Podicherti R."/>
            <person name="Tsui H.-C.T."/>
            <person name="Winkler M.E."/>
        </authorList>
    </citation>
    <scope>NUCLEOTIDE SEQUENCE</scope>
    <source>
        <strain evidence="33">LR12</strain>
    </source>
</reference>
<dbReference type="EMBL" id="MCNS01000009">
    <property type="protein sequence ID" value="OCX47621.1"/>
    <property type="molecule type" value="Genomic_DNA"/>
</dbReference>
<feature type="region of interest" description="Disordered" evidence="6">
    <location>
        <begin position="1"/>
        <end position="44"/>
    </location>
</feature>
<dbReference type="Proteomes" id="UP000245735">
    <property type="component" value="Unassembled WGS sequence"/>
</dbReference>
<dbReference type="Proteomes" id="UP000430985">
    <property type="component" value="Unassembled WGS sequence"/>
</dbReference>
<sequence length="44" mass="5303">MKRTFQPKKRHRARVHGFRKRMSTSNGRKVLARRRQKGRKVLSA</sequence>
<dbReference type="PROSITE" id="PS00784">
    <property type="entry name" value="RIBOSOMAL_L34"/>
    <property type="match status" value="1"/>
</dbReference>
<evidence type="ECO:0000313" key="55">
    <source>
        <dbReference type="Proteomes" id="UP000316394"/>
    </source>
</evidence>
<evidence type="ECO:0000313" key="11">
    <source>
        <dbReference type="EMBL" id="MDD1382358.1"/>
    </source>
</evidence>
<gene>
    <name evidence="5 7" type="primary">rpmH</name>
    <name evidence="22" type="ORF">B5D07_00075</name>
    <name evidence="25" type="ORF">B5G22_01845</name>
    <name evidence="20" type="ORF">BFD03_06055</name>
    <name evidence="23" type="ORF">BHL82_06165</name>
    <name evidence="24" type="ORF">BHL83_04260</name>
    <name evidence="21" type="ORF">BJI45_07655</name>
    <name evidence="36" type="ORF">C5O77_05500</name>
    <name evidence="26" type="ORF">CBF96_10860</name>
    <name evidence="27" type="ORF">CBG15_02005</name>
    <name evidence="28" type="ORF">CBG21_10530</name>
    <name evidence="29" type="ORF">DA796_01045</name>
    <name evidence="30" type="ORF">DB325_02465</name>
    <name evidence="32" type="ORF">DKZ22_04285</name>
    <name evidence="33" type="ORF">DKZ23_02510</name>
    <name evidence="31" type="ORF">DKZ35_07020</name>
    <name evidence="37" type="ORF">E5F87_04190</name>
    <name evidence="34" type="ORF">FOD75_10685</name>
    <name evidence="16" type="ORF">GIX76_05045</name>
    <name evidence="18" type="ORF">GIX77_04055</name>
    <name evidence="14" type="ORF">GIX79_06555</name>
    <name evidence="15" type="ORF">GIX80_00890</name>
    <name evidence="17" type="ORF">GIX81_09355</name>
    <name evidence="13" type="ORF">GIX83_05765</name>
    <name evidence="19" type="ORF">HF865_06405</name>
    <name evidence="35" type="ORF">HHK02_08000</name>
    <name evidence="10" type="ORF">LMB76_09705</name>
    <name evidence="9" type="ORF">LR3_07725</name>
    <name evidence="8" type="ORF">LRLP16767_LR202_01038</name>
    <name evidence="7" type="ORF">LWHH1689_2242</name>
    <name evidence="12" type="ORF">NX099_07045</name>
    <name evidence="11" type="ORF">PSQ53_05250</name>
</gene>
<reference evidence="56 57" key="25">
    <citation type="submission" date="2019-11" db="EMBL/GenBank/DDBJ databases">
        <title>Draft genome sequence of 12 host-associated Lactobacillus reuteri rodent strains.</title>
        <authorList>
            <person name="Zhang S."/>
            <person name="Ozcam M."/>
            <person name="Van Pijkeren J.P."/>
        </authorList>
    </citation>
    <scope>NUCLEOTIDE SEQUENCE [LARGE SCALE GENOMIC DNA]</scope>
    <source>
        <strain evidence="14 58">6799jm-1</strain>
        <strain evidence="18 60">CR</strain>
        <strain evidence="15 57">L1604-1</strain>
        <strain evidence="17 61">Lr4020</strain>
        <strain evidence="16 59">N4I</strain>
        <strain evidence="13 56">Rat19</strain>
    </source>
</reference>
<evidence type="ECO:0000313" key="37">
    <source>
        <dbReference type="EMBL" id="TGB11425.1"/>
    </source>
</evidence>
<feature type="compositionally biased region" description="Basic residues" evidence="6">
    <location>
        <begin position="1"/>
        <end position="22"/>
    </location>
</feature>
<dbReference type="AlphaFoldDB" id="A0A073JMT1"/>
<dbReference type="RefSeq" id="WP_003665227.1">
    <property type="nucleotide sequence ID" value="NZ_CABFNG010000003.1"/>
</dbReference>
<dbReference type="GeneID" id="57115184"/>
<evidence type="ECO:0000313" key="22">
    <source>
        <dbReference type="EMBL" id="OPG89436.1"/>
    </source>
</evidence>
<evidence type="ECO:0000313" key="20">
    <source>
        <dbReference type="EMBL" id="OCX47621.1"/>
    </source>
</evidence>
<dbReference type="InterPro" id="IPR000271">
    <property type="entry name" value="Ribosomal_bL34"/>
</dbReference>
<dbReference type="GO" id="GO:0005840">
    <property type="term" value="C:ribosome"/>
    <property type="evidence" value="ECO:0007669"/>
    <property type="project" value="UniProtKB-KW"/>
</dbReference>
<reference evidence="31" key="21">
    <citation type="submission" date="2018-05" db="EMBL/GenBank/DDBJ databases">
        <authorList>
            <person name="Peng X.Y."/>
            <person name="Xu Y.F."/>
            <person name="Luo D."/>
            <person name="Yu J."/>
            <person name="Gu J.Y."/>
        </authorList>
    </citation>
    <scope>NUCLEOTIDE SEQUENCE</scope>
    <source>
        <strain evidence="32">LR10</strain>
        <strain evidence="31">LR9</strain>
    </source>
</reference>
<dbReference type="EMBL" id="MWVS01000001">
    <property type="protein sequence ID" value="OPG89436.1"/>
    <property type="molecule type" value="Genomic_DNA"/>
</dbReference>
<reference evidence="21 40" key="7">
    <citation type="submission" date="2016-10" db="EMBL/GenBank/DDBJ databases">
        <title>Genome sequence of Lactobacillus reuteri 121, a source of glucan and fructan exopolysaccharides.</title>
        <authorList>
            <person name="Gangoiti J."/>
            <person name="Lammerts Van Bueren A."/>
            <person name="Dijkhuizen L."/>
        </authorList>
    </citation>
    <scope>NUCLEOTIDE SEQUENCE [LARGE SCALE GENOMIC DNA]</scope>
    <source>
        <strain evidence="21 40">121</strain>
    </source>
</reference>
<reference evidence="36 54" key="16">
    <citation type="journal article" date="2018" name="J Appl Environ Microbiol">
        <title>The gut symbionts Lactobacillus reuteri R2lc and 2010 encode a polyketide synthase cluster that activates the mammalian aryl-hydrocarbon receptor.</title>
        <authorList>
            <person name="Ozcam M."/>
            <person name="Roos S."/>
            <person name="Van Pijkeren J.P."/>
        </authorList>
    </citation>
    <scope>NUCLEOTIDE SEQUENCE [LARGE SCALE GENOMIC DNA]</scope>
    <source>
        <strain evidence="36 54">R2lc</strain>
    </source>
</reference>
<reference evidence="20 39" key="4">
    <citation type="submission" date="2016-08" db="EMBL/GenBank/DDBJ databases">
        <title>Probiotic bacterium isolated from chicken gut.</title>
        <authorList>
            <person name="Levy J.L."/>
            <person name="Hassan H.M."/>
            <person name="Mendoza M.A."/>
        </authorList>
    </citation>
    <scope>NUCLEOTIDE SEQUENCE [LARGE SCALE GENOMIC DNA]</scope>
    <source>
        <strain evidence="20 39">P43</strain>
    </source>
</reference>
<dbReference type="EMBL" id="WJMZ01000001">
    <property type="protein sequence ID" value="MRG82964.1"/>
    <property type="molecule type" value="Genomic_DNA"/>
</dbReference>
<evidence type="ECO:0000313" key="26">
    <source>
        <dbReference type="EMBL" id="OYS65761.1"/>
    </source>
</evidence>
<dbReference type="Proteomes" id="UP000244369">
    <property type="component" value="Chromosome"/>
</dbReference>
<dbReference type="EMBL" id="JOSX01000013">
    <property type="protein sequence ID" value="KEK15648.1"/>
    <property type="molecule type" value="Genomic_DNA"/>
</dbReference>
<reference evidence="25" key="13">
    <citation type="journal article" date="2018" name="BMC Genomics">
        <title>Whole genome sequencing and function prediction of 133 gut anaerobes isolated from chicken caecum in pure cultures.</title>
        <authorList>
            <person name="Medvecky M."/>
            <person name="Cejkova D."/>
            <person name="Polansky O."/>
            <person name="Karasova D."/>
            <person name="Kubasova T."/>
            <person name="Cizek A."/>
            <person name="Rychlik I."/>
        </authorList>
    </citation>
    <scope>NUCLEOTIDE SEQUENCE</scope>
    <source>
        <strain evidence="25">An71</strain>
    </source>
</reference>
<dbReference type="EMBL" id="JAJGWB010000150">
    <property type="protein sequence ID" value="MCC4478481.1"/>
    <property type="molecule type" value="Genomic_DNA"/>
</dbReference>
<dbReference type="EMBL" id="PTLS01000027">
    <property type="protein sequence ID" value="RMX25634.1"/>
    <property type="molecule type" value="Genomic_DNA"/>
</dbReference>
<dbReference type="Proteomes" id="UP000276940">
    <property type="component" value="Unassembled WGS sequence"/>
</dbReference>
<evidence type="ECO:0000313" key="41">
    <source>
        <dbReference type="Proteomes" id="UP000189795"/>
    </source>
</evidence>
<dbReference type="InterPro" id="IPR020939">
    <property type="entry name" value="Ribosomal_bL34_CS"/>
</dbReference>
<dbReference type="EMBL" id="WJNA01000024">
    <property type="protein sequence ID" value="MRH09639.1"/>
    <property type="molecule type" value="Genomic_DNA"/>
</dbReference>
<evidence type="ECO:0000313" key="62">
    <source>
        <dbReference type="Proteomes" id="UP000510868"/>
    </source>
</evidence>
<dbReference type="EMBL" id="NFHN01000004">
    <property type="protein sequence ID" value="OUN49898.1"/>
    <property type="molecule type" value="Genomic_DNA"/>
</dbReference>
<dbReference type="EMBL" id="NGQC01000099">
    <property type="protein sequence ID" value="OYT00124.1"/>
    <property type="molecule type" value="Genomic_DNA"/>
</dbReference>
<dbReference type="EMBL" id="JAQTKT010000001">
    <property type="protein sequence ID" value="MDD1382358.1"/>
    <property type="molecule type" value="Genomic_DNA"/>
</dbReference>
<reference evidence="24 42" key="6">
    <citation type="submission" date="2016-09" db="EMBL/GenBank/DDBJ databases">
        <title>Lactobacillus reuteri KLR3006, genome sequencing and assembly.</title>
        <authorList>
            <person name="Lee J.-Y."/>
            <person name="Kim E.B."/>
            <person name="Choi Y.-J."/>
        </authorList>
    </citation>
    <scope>NUCLEOTIDE SEQUENCE [LARGE SCALE GENOMIC DNA]</scope>
    <source>
        <strain evidence="24 42">KLR3006</strain>
    </source>
</reference>
<evidence type="ECO:0000313" key="42">
    <source>
        <dbReference type="Proteomes" id="UP000194219"/>
    </source>
</evidence>
<dbReference type="Gene3D" id="1.10.287.3980">
    <property type="match status" value="1"/>
</dbReference>
<evidence type="ECO:0000313" key="31">
    <source>
        <dbReference type="EMBL" id="PWT37089.1"/>
    </source>
</evidence>
<keyword evidence="3 5" id="KW-0687">Ribonucleoprotein</keyword>
<dbReference type="PANTHER" id="PTHR14503:SF4">
    <property type="entry name" value="LARGE RIBOSOMAL SUBUNIT PROTEIN BL34M"/>
    <property type="match status" value="1"/>
</dbReference>
<evidence type="ECO:0000313" key="30">
    <source>
        <dbReference type="EMBL" id="PTV04987.1"/>
    </source>
</evidence>
<dbReference type="EMBL" id="MIMV01000122">
    <property type="protein sequence ID" value="OTA89240.1"/>
    <property type="molecule type" value="Genomic_DNA"/>
</dbReference>
<evidence type="ECO:0000313" key="38">
    <source>
        <dbReference type="Proteomes" id="UP000027731"/>
    </source>
</evidence>
<reference evidence="7 51" key="17">
    <citation type="submission" date="2018-03" db="EMBL/GenBank/DDBJ databases">
        <title>Complete Genome Sequence of the Chinese traditional Highland Barley wine Isolate Lactobacillus reuteri WHH1689.</title>
        <authorList>
            <person name="Chen S."/>
            <person name="Chen L."/>
            <person name="Chen L."/>
            <person name="Li Y."/>
        </authorList>
    </citation>
    <scope>NUCLEOTIDE SEQUENCE [LARGE SCALE GENOMIC DNA]</scope>
    <source>
        <strain evidence="7 51">WHH1689</strain>
    </source>
</reference>
<evidence type="ECO:0000313" key="12">
    <source>
        <dbReference type="EMBL" id="MDV8947148.1"/>
    </source>
</evidence>
<accession>A0A073JMT1</accession>
<evidence type="ECO:0000313" key="27">
    <source>
        <dbReference type="EMBL" id="OYS95308.1"/>
    </source>
</evidence>
<dbReference type="Proteomes" id="UP000452188">
    <property type="component" value="Unassembled WGS sequence"/>
</dbReference>
<evidence type="ECO:0000313" key="53">
    <source>
        <dbReference type="Proteomes" id="UP000245980"/>
    </source>
</evidence>
<dbReference type="EMBL" id="QGHV01000040">
    <property type="protein sequence ID" value="PWT37089.1"/>
    <property type="molecule type" value="Genomic_DNA"/>
</dbReference>
<evidence type="ECO:0000256" key="6">
    <source>
        <dbReference type="SAM" id="MobiDB-lite"/>
    </source>
</evidence>
<evidence type="ECO:0000313" key="59">
    <source>
        <dbReference type="Proteomes" id="UP000460207"/>
    </source>
</evidence>
<evidence type="ECO:0000313" key="54">
    <source>
        <dbReference type="Proteomes" id="UP000276940"/>
    </source>
</evidence>
<dbReference type="Proteomes" id="UP000194286">
    <property type="component" value="Unassembled WGS sequence"/>
</dbReference>
<feature type="compositionally biased region" description="Basic residues" evidence="6">
    <location>
        <begin position="30"/>
        <end position="44"/>
    </location>
</feature>
<dbReference type="Proteomes" id="UP000587270">
    <property type="component" value="Unassembled WGS sequence"/>
</dbReference>
<name>A0A073JMT1_LIMRT</name>
<evidence type="ECO:0000313" key="43">
    <source>
        <dbReference type="Proteomes" id="UP000194286"/>
    </source>
</evidence>
<dbReference type="Proteomes" id="UP000184174">
    <property type="component" value="Unassembled WGS sequence"/>
</dbReference>
<evidence type="ECO:0000313" key="19">
    <source>
        <dbReference type="EMBL" id="NME22324.1"/>
    </source>
</evidence>
<dbReference type="Proteomes" id="UP000245866">
    <property type="component" value="Unassembled WGS sequence"/>
</dbReference>
<reference evidence="26" key="10">
    <citation type="submission" date="2017-05" db="EMBL/GenBank/DDBJ databases">
        <authorList>
            <person name="Song R."/>
            <person name="Chenine A.L."/>
            <person name="Ruprecht R.M."/>
        </authorList>
    </citation>
    <scope>NUCLEOTIDE SEQUENCE [LARGE SCALE GENOMIC DNA]</scope>
    <source>
        <strain evidence="28">103v</strain>
        <strain evidence="26">114h</strain>
    </source>
</reference>
<dbReference type="EMBL" id="WJMX01000004">
    <property type="protein sequence ID" value="MRH79957.1"/>
    <property type="molecule type" value="Genomic_DNA"/>
</dbReference>
<evidence type="ECO:0000313" key="21">
    <source>
        <dbReference type="EMBL" id="OJI10454.1"/>
    </source>
</evidence>
<evidence type="ECO:0000313" key="49">
    <source>
        <dbReference type="Proteomes" id="UP000241783"/>
    </source>
</evidence>
<evidence type="ECO:0000313" key="15">
    <source>
        <dbReference type="EMBL" id="MRG82964.1"/>
    </source>
</evidence>
<dbReference type="GeneID" id="78174659"/>
<evidence type="ECO:0000313" key="8">
    <source>
        <dbReference type="EMBL" id="CUR40978.1"/>
    </source>
</evidence>
<evidence type="ECO:0000313" key="52">
    <source>
        <dbReference type="Proteomes" id="UP000245866"/>
    </source>
</evidence>
<dbReference type="EMBL" id="CP027805">
    <property type="protein sequence ID" value="AWD63523.1"/>
    <property type="molecule type" value="Genomic_DNA"/>
</dbReference>
<dbReference type="NCBIfam" id="TIGR01030">
    <property type="entry name" value="rpmH_bact"/>
    <property type="match status" value="1"/>
</dbReference>
<evidence type="ECO:0000313" key="28">
    <source>
        <dbReference type="EMBL" id="OYT00124.1"/>
    </source>
</evidence>
<dbReference type="Proteomes" id="UP000472879">
    <property type="component" value="Unassembled WGS sequence"/>
</dbReference>
<evidence type="ECO:0000313" key="24">
    <source>
        <dbReference type="EMBL" id="OTA89240.1"/>
    </source>
</evidence>
<dbReference type="Proteomes" id="UP000510868">
    <property type="component" value="Chromosome"/>
</dbReference>
<evidence type="ECO:0000313" key="18">
    <source>
        <dbReference type="EMBL" id="MRH79957.1"/>
    </source>
</evidence>
<reference evidence="22 41" key="8">
    <citation type="submission" date="2017-03" db="EMBL/GenBank/DDBJ databases">
        <title>Antibiotic resistance of probiotic microorganisms.</title>
        <authorList>
            <person name="Sanudo A.I."/>
            <person name="Olivares M."/>
            <person name="Banuelos O."/>
        </authorList>
    </citation>
    <scope>NUCLEOTIDE SEQUENCE [LARGE SCALE GENOMIC DNA]</scope>
    <source>
        <strain evidence="22 41">CECT8605</strain>
    </source>
</reference>
<dbReference type="EMBL" id="WJND01000006">
    <property type="protein sequence ID" value="MRG89357.1"/>
    <property type="molecule type" value="Genomic_DNA"/>
</dbReference>
<dbReference type="GO" id="GO:0006412">
    <property type="term" value="P:translation"/>
    <property type="evidence" value="ECO:0007669"/>
    <property type="project" value="UniProtKB-UniRule"/>
</dbReference>
<dbReference type="EMBL" id="NGPL01000106">
    <property type="protein sequence ID" value="OYS65761.1"/>
    <property type="molecule type" value="Genomic_DNA"/>
</dbReference>
<dbReference type="EMBL" id="PZQO01000002">
    <property type="protein sequence ID" value="PTM30720.1"/>
    <property type="molecule type" value="Genomic_DNA"/>
</dbReference>
<reference evidence="23 43" key="5">
    <citation type="submission" date="2016-09" db="EMBL/GenBank/DDBJ databases">
        <title>Lactobacillus reuteri KLR3005, genome sequencing and assembly.</title>
        <authorList>
            <person name="Lee J.-Y."/>
            <person name="Kim E.B."/>
            <person name="Choi Y.-J."/>
        </authorList>
    </citation>
    <scope>NUCLEOTIDE SEQUENCE [LARGE SCALE GENOMIC DNA]</scope>
    <source>
        <strain evidence="23 43">KLR3005</strain>
    </source>
</reference>
<reference evidence="9 38" key="1">
    <citation type="submission" date="2014-06" db="EMBL/GenBank/DDBJ databases">
        <title>Genetic determinant of reutericyclin biosynthesis of Lactobacillus reuteri.</title>
        <authorList>
            <person name="Lin X."/>
            <person name="Duar R."/>
            <person name="Walter J."/>
            <person name="Gaenzle M."/>
        </authorList>
    </citation>
    <scope>NUCLEOTIDE SEQUENCE [LARGE SCALE GENOMIC DNA]</scope>
    <source>
        <strain evidence="9 38">LTH2584</strain>
    </source>
</reference>
<reference evidence="11" key="31">
    <citation type="submission" date="2023-02" db="EMBL/GenBank/DDBJ databases">
        <title>Complete genome sequence of Limosilactobacillus reuteri SRCM217616 isolated from Bos taurus feces.</title>
        <authorList>
            <person name="Yang H.-G."/>
            <person name="Kim J.-W."/>
            <person name="Ha G.-S."/>
            <person name="Yang H.-J."/>
            <person name="Jeong D.-Y."/>
        </authorList>
    </citation>
    <scope>NUCLEOTIDE SEQUENCE</scope>
    <source>
        <strain evidence="11">SRCM217616</strain>
    </source>
</reference>
<evidence type="ECO:0000313" key="36">
    <source>
        <dbReference type="EMBL" id="RMX25634.1"/>
    </source>
</evidence>
<comment type="similarity">
    <text evidence="1 5">Belongs to the bacterial ribosomal protein bL34 family.</text>
</comment>
<dbReference type="EMBL" id="JABAFN010000021">
    <property type="protein sequence ID" value="NME22324.1"/>
    <property type="molecule type" value="Genomic_DNA"/>
</dbReference>
<reference evidence="29 49" key="18">
    <citation type="submission" date="2018-03" db="EMBL/GenBank/DDBJ databases">
        <title>Genome Sequences of Lactobacillus sp. Isolates from Traditional Turkish Sourdough.</title>
        <authorList>
            <person name="Skory C.D."/>
            <person name="Dertli E."/>
        </authorList>
    </citation>
    <scope>NUCLEOTIDE SEQUENCE [LARGE SCALE GENOMIC DNA]</scope>
    <source>
        <strain evidence="29 49">E81</strain>
    </source>
</reference>
<reference evidence="12 64" key="29">
    <citation type="journal article" date="2022" name="Front. Cell. Infect. Microbiol.">
        <title>The probiotic and immunomodulation effects of Limosilactobacillus reuteri RGW1 isolated from calf feces.</title>
        <authorList>
            <person name="Huang K."/>
            <person name="Shi W."/>
            <person name="Yang B."/>
            <person name="Wang J."/>
        </authorList>
    </citation>
    <scope>NUCLEOTIDE SEQUENCE [LARGE SCALE GENOMIC DNA]</scope>
    <source>
        <strain evidence="12 64">RGW1</strain>
    </source>
</reference>
<dbReference type="PATRIC" id="fig|1598.90.peg.976"/>
<dbReference type="Proteomes" id="UP000241783">
    <property type="component" value="Unassembled WGS sequence"/>
</dbReference>
<reference evidence="34 55" key="24">
    <citation type="submission" date="2019-07" db="EMBL/GenBank/DDBJ databases">
        <title>Gastrointestinal microbiota of Peromyscus leucopus, the white-footed mouse.</title>
        <authorList>
            <person name="Milovic A."/>
            <person name="Bassam K."/>
            <person name="Barbour A.G."/>
        </authorList>
    </citation>
    <scope>NUCLEOTIDE SEQUENCE [LARGE SCALE GENOMIC DNA]</scope>
    <source>
        <strain evidence="34 55">LL7</strain>
    </source>
</reference>
<evidence type="ECO:0000256" key="1">
    <source>
        <dbReference type="ARBA" id="ARBA00010111"/>
    </source>
</evidence>
<dbReference type="EMBL" id="WJNE01000015">
    <property type="protein sequence ID" value="MRG69340.1"/>
    <property type="molecule type" value="Genomic_DNA"/>
</dbReference>
<evidence type="ECO:0000313" key="45">
    <source>
        <dbReference type="Proteomes" id="UP000215747"/>
    </source>
</evidence>
<evidence type="ECO:0000313" key="47">
    <source>
        <dbReference type="Proteomes" id="UP000216681"/>
    </source>
</evidence>
<dbReference type="Proteomes" id="UP000216122">
    <property type="component" value="Unassembled WGS sequence"/>
</dbReference>
<evidence type="ECO:0000256" key="5">
    <source>
        <dbReference type="HAMAP-Rule" id="MF_00391"/>
    </source>
</evidence>
<reference evidence="48" key="2">
    <citation type="submission" date="2015-10" db="EMBL/GenBank/DDBJ databases">
        <authorList>
            <person name="Crossman L.C."/>
        </authorList>
    </citation>
    <scope>NUCLEOTIDE SEQUENCE [LARGE SCALE GENOMIC DNA]</scope>
    <source>
        <strain evidence="48">20-2</strain>
    </source>
</reference>
<dbReference type="Proteomes" id="UP001286376">
    <property type="component" value="Unassembled WGS sequence"/>
</dbReference>
<dbReference type="Proteomes" id="UP000216681">
    <property type="component" value="Unassembled WGS sequence"/>
</dbReference>
<evidence type="ECO:0000313" key="14">
    <source>
        <dbReference type="EMBL" id="MRG75411.1"/>
    </source>
</evidence>
<evidence type="ECO:0000313" key="61">
    <source>
        <dbReference type="Proteomes" id="UP000472879"/>
    </source>
</evidence>
<dbReference type="HAMAP" id="MF_00391">
    <property type="entry name" value="Ribosomal_bL34"/>
    <property type="match status" value="1"/>
</dbReference>
<reference evidence="37" key="23">
    <citation type="submission" date="2019-04" db="EMBL/GenBank/DDBJ databases">
        <authorList>
            <person name="Bisanz J.E."/>
            <person name="Chagwedera N.D."/>
            <person name="Chawla A."/>
            <person name="Turnbaugh P.J."/>
        </authorList>
    </citation>
    <scope>NUCLEOTIDE SEQUENCE</scope>
    <source>
        <strain evidence="37">I8-5</strain>
    </source>
</reference>
<organism evidence="9 38">
    <name type="scientific">Limosilactobacillus reuteri</name>
    <name type="common">Lactobacillus reuteri</name>
    <dbReference type="NCBI Taxonomy" id="1598"/>
    <lineage>
        <taxon>Bacteria</taxon>
        <taxon>Bacillati</taxon>
        <taxon>Bacillota</taxon>
        <taxon>Bacilli</taxon>
        <taxon>Lactobacillales</taxon>
        <taxon>Lactobacillaceae</taxon>
        <taxon>Limosilactobacillus</taxon>
    </lineage>
</organism>
<evidence type="ECO:0000256" key="4">
    <source>
        <dbReference type="ARBA" id="ARBA00035177"/>
    </source>
</evidence>
<evidence type="ECO:0000313" key="50">
    <source>
        <dbReference type="Proteomes" id="UP000244083"/>
    </source>
</evidence>
<dbReference type="PANTHER" id="PTHR14503">
    <property type="entry name" value="MITOCHONDRIAL RIBOSOMAL PROTEIN 34 FAMILY MEMBER"/>
    <property type="match status" value="1"/>
</dbReference>
<evidence type="ECO:0000256" key="3">
    <source>
        <dbReference type="ARBA" id="ARBA00023274"/>
    </source>
</evidence>
<evidence type="ECO:0000313" key="39">
    <source>
        <dbReference type="Proteomes" id="UP000095141"/>
    </source>
</evidence>
<dbReference type="Proteomes" id="UP000027731">
    <property type="component" value="Unassembled WGS sequence"/>
</dbReference>
<evidence type="ECO:0000313" key="64">
    <source>
        <dbReference type="Proteomes" id="UP001286376"/>
    </source>
</evidence>
<evidence type="ECO:0000313" key="44">
    <source>
        <dbReference type="Proteomes" id="UP000195868"/>
    </source>
</evidence>
<evidence type="ECO:0000313" key="35">
    <source>
        <dbReference type="EMBL" id="QLQ61125.1"/>
    </source>
</evidence>
<dbReference type="Proteomes" id="UP001198026">
    <property type="component" value="Unassembled WGS sequence"/>
</dbReference>
<reference evidence="8" key="3">
    <citation type="submission" date="2015-10" db="EMBL/GenBank/DDBJ databases">
        <authorList>
            <person name="Gilbert D.G."/>
        </authorList>
    </citation>
    <scope>NUCLEOTIDE SEQUENCE [LARGE SCALE GENOMIC DNA]</scope>
    <source>
        <strain evidence="8">20-2</strain>
    </source>
</reference>
<reference evidence="45 46" key="11">
    <citation type="submission" date="2017-05" db="EMBL/GenBank/DDBJ databases">
        <authorList>
            <person name="Lin X.B."/>
            <person name="Stothard P."/>
            <person name="Tasseva G."/>
            <person name="Walter J."/>
        </authorList>
    </citation>
    <scope>NUCLEOTIDE SEQUENCE [LARGE SCALE GENOMIC DNA]</scope>
    <source>
        <strain evidence="46">103v</strain>
        <strain evidence="27 47">105n</strain>
        <strain evidence="45">114h</strain>
    </source>
</reference>
<reference evidence="30" key="15">
    <citation type="journal article" date="2018" name="Genome Announc.">
        <title>Fifty-Six Draft Genome Sequences of 10 Lactobacillus Species from 22 Commercial Dietary Supplements.</title>
        <authorList>
            <person name="Gangiredla J."/>
            <person name="Barnaba T.J."/>
            <person name="Mammel M.K."/>
            <person name="Lacher D.W."/>
            <person name="Elkins C.A."/>
            <person name="Lampel K.A."/>
            <person name="Whitehouse C.A."/>
            <person name="Tartera C."/>
        </authorList>
    </citation>
    <scope>NUCLEOTIDE SEQUENCE</scope>
    <source>
        <strain evidence="30">DS12_10</strain>
    </source>
</reference>
<dbReference type="EMBL" id="SRKR01000006">
    <property type="protein sequence ID" value="TGB11425.1"/>
    <property type="molecule type" value="Genomic_DNA"/>
</dbReference>
<dbReference type="Proteomes" id="UP000215747">
    <property type="component" value="Unassembled WGS sequence"/>
</dbReference>
<dbReference type="EMBL" id="NGPX01000009">
    <property type="protein sequence ID" value="OYS95308.1"/>
    <property type="molecule type" value="Genomic_DNA"/>
</dbReference>
<dbReference type="EMBL" id="CP041676">
    <property type="protein sequence ID" value="QDR73496.1"/>
    <property type="molecule type" value="Genomic_DNA"/>
</dbReference>
<proteinExistence type="inferred from homology"/>
<reference evidence="35 62" key="27">
    <citation type="submission" date="2020-07" db="EMBL/GenBank/DDBJ databases">
        <title>Genome sequence of Lactobacillus reuteri CNEI-KCA3 isolated from the faeces of a reared-broiler chicken, South-East Nigeria, reveals presence of CRISPR arrays.</title>
        <authorList>
            <person name="Anukam K.C."/>
            <person name="Ibezim C.N."/>
            <person name="BeecK W.V."/>
            <person name="Allonsius C."/>
            <person name="Broek M.D."/>
            <person name="Tuyaerts I."/>
            <person name="Attama A."/>
            <person name="Esimone C.O."/>
            <person name="Lebeer S."/>
        </authorList>
    </citation>
    <scope>NUCLEOTIDE SEQUENCE [LARGE SCALE GENOMIC DNA]</scope>
    <source>
        <strain evidence="35 62">CNEI-KCA3</strain>
    </source>
</reference>
<evidence type="ECO:0000256" key="2">
    <source>
        <dbReference type="ARBA" id="ARBA00022980"/>
    </source>
</evidence>
<reference evidence="45 46" key="12">
    <citation type="submission" date="2017-09" db="EMBL/GenBank/DDBJ databases">
        <title>Tripartite evolution among Lactobacillus johnsonii, Lactobacillus taiwanensis, Lactobacillus reuteri and their rodent host.</title>
        <authorList>
            <person name="Wang T."/>
            <person name="Knowles S."/>
            <person name="Cheng C."/>
        </authorList>
    </citation>
    <scope>NUCLEOTIDE SEQUENCE [LARGE SCALE GENOMIC DNA]</scope>
    <source>
        <strain evidence="28 46">103v</strain>
        <strain evidence="27 47">105n</strain>
        <strain evidence="26 45">114h</strain>
    </source>
</reference>
<dbReference type="EMBL" id="WJMV01000021">
    <property type="protein sequence ID" value="MRG75411.1"/>
    <property type="molecule type" value="Genomic_DNA"/>
</dbReference>